<evidence type="ECO:0000259" key="7">
    <source>
        <dbReference type="SMART" id="SM00900"/>
    </source>
</evidence>
<dbReference type="NCBIfam" id="TIGR01947">
    <property type="entry name" value="rnfG"/>
    <property type="match status" value="1"/>
</dbReference>
<dbReference type="Pfam" id="PF04205">
    <property type="entry name" value="FMN_bind"/>
    <property type="match status" value="1"/>
</dbReference>
<dbReference type="Proteomes" id="UP000319732">
    <property type="component" value="Unassembled WGS sequence"/>
</dbReference>
<comment type="caution">
    <text evidence="8">The sequence shown here is derived from an EMBL/GenBank/DDBJ whole genome shotgun (WGS) entry which is preliminary data.</text>
</comment>
<evidence type="ECO:0000256" key="4">
    <source>
        <dbReference type="ARBA" id="ARBA00022643"/>
    </source>
</evidence>
<dbReference type="PANTHER" id="PTHR36118:SF1">
    <property type="entry name" value="ION-TRANSLOCATING OXIDOREDUCTASE COMPLEX SUBUNIT G"/>
    <property type="match status" value="1"/>
</dbReference>
<keyword evidence="3 6" id="KW-0285">Flavoprotein</keyword>
<dbReference type="InterPro" id="IPR007329">
    <property type="entry name" value="FMN-bd"/>
</dbReference>
<keyword evidence="4 6" id="KW-0288">FMN</keyword>
<dbReference type="OrthoDB" id="9784165at2"/>
<comment type="subunit">
    <text evidence="6">The complex is composed of six subunits: RnfA, RnfB, RnfC, RnfD, RnfE and RnfG.</text>
</comment>
<keyword evidence="2 6" id="KW-0597">Phosphoprotein</keyword>
<dbReference type="PANTHER" id="PTHR36118">
    <property type="entry name" value="ION-TRANSLOCATING OXIDOREDUCTASE COMPLEX SUBUNIT G"/>
    <property type="match status" value="1"/>
</dbReference>
<keyword evidence="6" id="KW-1003">Cell membrane</keyword>
<protein>
    <recommendedName>
        <fullName evidence="6">Ion-translocating oxidoreductase complex subunit G</fullName>
        <ecNumber evidence="6">7.-.-.-</ecNumber>
    </recommendedName>
    <alternativeName>
        <fullName evidence="6">Rnf electron transport complex subunit G</fullName>
    </alternativeName>
</protein>
<keyword evidence="6" id="KW-0997">Cell inner membrane</keyword>
<dbReference type="PIRSF" id="PIRSF006091">
    <property type="entry name" value="E_trnsport_RnfG"/>
    <property type="match status" value="1"/>
</dbReference>
<dbReference type="NCBIfam" id="NF002519">
    <property type="entry name" value="PRK01908.1"/>
    <property type="match status" value="1"/>
</dbReference>
<comment type="cofactor">
    <cofactor evidence="6">
        <name>FMN</name>
        <dbReference type="ChEBI" id="CHEBI:58210"/>
    </cofactor>
</comment>
<dbReference type="HAMAP" id="MF_00479">
    <property type="entry name" value="RsxG_RnfG"/>
    <property type="match status" value="1"/>
</dbReference>
<keyword evidence="6" id="KW-0812">Transmembrane</keyword>
<dbReference type="EC" id="7.-.-.-" evidence="6"/>
<dbReference type="InterPro" id="IPR010209">
    <property type="entry name" value="Ion_transpt_RnfG/RsxG"/>
</dbReference>
<comment type="function">
    <text evidence="6">Part of a membrane-bound complex that couples electron transfer with translocation of ions across the membrane.</text>
</comment>
<sequence>MLGTSIGSNSLILGVFALATAALLSGTYQGTRDRIASEERKAAQKALLEIVPSSRHNNDLLMDTLAVPKVHWELLGLKNGGDINIARDGDQPIAVIIPAVAPDGYSGAIKLIAGVNRDGTLAGVRVLAHTETPGLGDKVDLKKSDWILGFNGTSLQSPMPDQWQVKKDGGDFDQFTGATITPRAVVKQVRKVLEFYQLNQTLLFEAEPAPQSEEPVNE</sequence>
<evidence type="ECO:0000313" key="9">
    <source>
        <dbReference type="Proteomes" id="UP000319732"/>
    </source>
</evidence>
<dbReference type="GO" id="GO:0010181">
    <property type="term" value="F:FMN binding"/>
    <property type="evidence" value="ECO:0007669"/>
    <property type="project" value="InterPro"/>
</dbReference>
<comment type="subcellular location">
    <subcellularLocation>
        <location evidence="6">Cell inner membrane</location>
        <topology evidence="6">Single-pass membrane protein</topology>
    </subcellularLocation>
</comment>
<proteinExistence type="inferred from homology"/>
<dbReference type="RefSeq" id="WP_142902938.1">
    <property type="nucleotide sequence ID" value="NZ_ML660088.1"/>
</dbReference>
<evidence type="ECO:0000256" key="5">
    <source>
        <dbReference type="ARBA" id="ARBA00022982"/>
    </source>
</evidence>
<dbReference type="AlphaFoldDB" id="A0A545U5Q3"/>
<keyword evidence="6" id="KW-1133">Transmembrane helix</keyword>
<feature type="domain" description="FMN-binding" evidence="7">
    <location>
        <begin position="104"/>
        <end position="196"/>
    </location>
</feature>
<dbReference type="SMART" id="SM00900">
    <property type="entry name" value="FMN_bind"/>
    <property type="match status" value="1"/>
</dbReference>
<feature type="modified residue" description="FMN phosphoryl threonine" evidence="6">
    <location>
        <position position="179"/>
    </location>
</feature>
<dbReference type="EMBL" id="VHSG01000005">
    <property type="protein sequence ID" value="TQV84733.1"/>
    <property type="molecule type" value="Genomic_DNA"/>
</dbReference>
<reference evidence="8 9" key="1">
    <citation type="submission" date="2019-06" db="EMBL/GenBank/DDBJ databases">
        <title>Whole genome sequence for Cellvibrionaceae sp. R142.</title>
        <authorList>
            <person name="Wang G."/>
        </authorList>
    </citation>
    <scope>NUCLEOTIDE SEQUENCE [LARGE SCALE GENOMIC DNA]</scope>
    <source>
        <strain evidence="8 9">R142</strain>
    </source>
</reference>
<evidence type="ECO:0000256" key="1">
    <source>
        <dbReference type="ARBA" id="ARBA00022448"/>
    </source>
</evidence>
<keyword evidence="6" id="KW-1278">Translocase</keyword>
<gene>
    <name evidence="8" type="primary">rsxG</name>
    <name evidence="6" type="synonym">rnfG</name>
    <name evidence="8" type="ORF">FKG94_04215</name>
</gene>
<evidence type="ECO:0000256" key="3">
    <source>
        <dbReference type="ARBA" id="ARBA00022630"/>
    </source>
</evidence>
<organism evidence="8 9">
    <name type="scientific">Exilibacterium tricleocarpae</name>
    <dbReference type="NCBI Taxonomy" id="2591008"/>
    <lineage>
        <taxon>Bacteria</taxon>
        <taxon>Pseudomonadati</taxon>
        <taxon>Pseudomonadota</taxon>
        <taxon>Gammaproteobacteria</taxon>
        <taxon>Cellvibrionales</taxon>
        <taxon>Cellvibrionaceae</taxon>
        <taxon>Exilibacterium</taxon>
    </lineage>
</organism>
<dbReference type="GO" id="GO:0005886">
    <property type="term" value="C:plasma membrane"/>
    <property type="evidence" value="ECO:0007669"/>
    <property type="project" value="UniProtKB-SubCell"/>
</dbReference>
<dbReference type="GO" id="GO:0009055">
    <property type="term" value="F:electron transfer activity"/>
    <property type="evidence" value="ECO:0007669"/>
    <property type="project" value="InterPro"/>
</dbReference>
<dbReference type="GO" id="GO:0022900">
    <property type="term" value="P:electron transport chain"/>
    <property type="evidence" value="ECO:0007669"/>
    <property type="project" value="UniProtKB-UniRule"/>
</dbReference>
<evidence type="ECO:0000256" key="2">
    <source>
        <dbReference type="ARBA" id="ARBA00022553"/>
    </source>
</evidence>
<evidence type="ECO:0000313" key="8">
    <source>
        <dbReference type="EMBL" id="TQV84733.1"/>
    </source>
</evidence>
<evidence type="ECO:0000256" key="6">
    <source>
        <dbReference type="HAMAP-Rule" id="MF_00479"/>
    </source>
</evidence>
<keyword evidence="6" id="KW-0472">Membrane</keyword>
<keyword evidence="5 6" id="KW-0249">Electron transport</keyword>
<comment type="similarity">
    <text evidence="6">Belongs to the RnfG family.</text>
</comment>
<name>A0A545U5Q3_9GAMM</name>
<keyword evidence="1 6" id="KW-0813">Transport</keyword>
<keyword evidence="9" id="KW-1185">Reference proteome</keyword>
<accession>A0A545U5Q3</accession>